<dbReference type="InterPro" id="IPR036770">
    <property type="entry name" value="Ankyrin_rpt-contain_sf"/>
</dbReference>
<organism evidence="3 4">
    <name type="scientific">Madurella fahalii</name>
    <dbReference type="NCBI Taxonomy" id="1157608"/>
    <lineage>
        <taxon>Eukaryota</taxon>
        <taxon>Fungi</taxon>
        <taxon>Dikarya</taxon>
        <taxon>Ascomycota</taxon>
        <taxon>Pezizomycotina</taxon>
        <taxon>Sordariomycetes</taxon>
        <taxon>Sordariomycetidae</taxon>
        <taxon>Sordariales</taxon>
        <taxon>Sordariales incertae sedis</taxon>
        <taxon>Madurella</taxon>
    </lineage>
</organism>
<gene>
    <name evidence="3" type="ORF">MFIFM68171_03804</name>
</gene>
<dbReference type="RefSeq" id="XP_070915326.1">
    <property type="nucleotide sequence ID" value="XM_071059225.1"/>
</dbReference>
<dbReference type="InterPro" id="IPR052895">
    <property type="entry name" value="HetReg/Transcr_Mod"/>
</dbReference>
<sequence>MDPHHQSRGQQAVAASPARTEHKYFDLPDGWIRLLLLAPDEDRDAEVRCRLIDYRLSDTEMGAHPYEALSYVWGSSADRQILMVGDKGSLRITRNLNAALRRLRHGCLERILWVDSVCINQNNIAERGQQIQLMTKIYASATRVVVWIEEAVDPHADDRGSGSPVTTNSGQGLEQLRLAAGGPPSDGGLVGADNDHYRDNGSDKGGQEQDYGEAIWSLLGRPWFRRIWEVAAARHVVMVSHSTEIDGQAFCLGLEAMFGSLLKPARRIASEDDPFDTRGLGSPSAHPNMAIVHMAWTTASLIKGAAFRPRRAVAAGRRGGGFSLGISPLAELLDLYHDRDATDRRDKLFGLLGMCSDKDIPASLLSDYAVGWRDLFGRLACHIVGNTASVMTWEKREVAVARVKGCILGLVNGTRSSASRSDEADAGDSWLKVNVANRRRRRWLRRPPVVWKTVHLAAPFARHEDLVCLLDGIEGPVVIRPRRDYWVVVAVGTRLGSDDDAVVVARTRARGPHRDFLLVWDWEQQLDSRDGDRERHHYDDFGLNKGHAEAGPPLLALPDQAGRFLDLASVLADVDRQPDAFERFLEMMDHVTRAPPSSEGLRRVLAAAYGLASRCRGLQGHNIQIMANILGRRGRFRRPDERALLLAIESGRGAVELLTRLHGARVEVTTTALEAAVDKQDAELVAHLIDHVGSSAPGSKVVTGSASLEVAWDDDSSGGEALFDLLVGRPEVAVQVTPEFLEELAASDQREEIEMLLQNFGGGVSATMRITESVMVAAAARSDNLDTIRFLADRFSPRYERVRGPVGHPRPEMGEALLKAAAGNENQSGDAIMSYLLQHANRLGIRWTGDVVQVMAARRGAGLMRRVLDRYAGNIDIDTRVLETAAGRPWHSRKLTELLLQRCGTNVEGLDLMRLLLGREHRAPVTRAVAEAAARNEWQRSWILRCPPGKSSPISNGHELIFLLFRHQPDIEVAEEVVLAAARNKVTGVQVMDVLLENGGAGYVTEQVIAVAAGNENVGPGLIQLFLKYGIGVAATEKVTRAAAANTGSGHLVIERLLSHGIEVEITEQVVLAAALNYTTYAFQIMDILLEDGGWRHVTEQVIAVAAGNRNLGLKLIQLFLEYGIGIVATEKVVRAAVANRHYSHDIIQLFLDHGIKVKVTEEAVSTAAGNQYRGHDILCLFIKKAGGVFAISKRAYEEASANSTCSEMVLALFDEWSVGVDDVWPDSDLALEGESGEGLGSDHDLDSDSDSDSDPEYVVRRWRYRSRIIGRGQ</sequence>
<dbReference type="InterPro" id="IPR055530">
    <property type="entry name" value="DUF7104"/>
</dbReference>
<reference evidence="3 4" key="1">
    <citation type="submission" date="2024-09" db="EMBL/GenBank/DDBJ databases">
        <title>Itraconazole resistance in Madurella fahalii resulting from another homologue of gene encoding cytochrome P450 14-alpha sterol demethylase (CYP51).</title>
        <authorList>
            <person name="Yoshioka I."/>
            <person name="Fahal A.H."/>
            <person name="Kaneko S."/>
            <person name="Yaguchi T."/>
        </authorList>
    </citation>
    <scope>NUCLEOTIDE SEQUENCE [LARGE SCALE GENOMIC DNA]</scope>
    <source>
        <strain evidence="3 4">IFM 68171</strain>
    </source>
</reference>
<comment type="caution">
    <text evidence="3">The sequence shown here is derived from an EMBL/GenBank/DDBJ whole genome shotgun (WGS) entry which is preliminary data.</text>
</comment>
<dbReference type="Proteomes" id="UP001628179">
    <property type="component" value="Unassembled WGS sequence"/>
</dbReference>
<dbReference type="Gene3D" id="1.25.40.20">
    <property type="entry name" value="Ankyrin repeat-containing domain"/>
    <property type="match status" value="1"/>
</dbReference>
<feature type="region of interest" description="Disordered" evidence="1">
    <location>
        <begin position="184"/>
        <end position="208"/>
    </location>
</feature>
<keyword evidence="4" id="KW-1185">Reference proteome</keyword>
<evidence type="ECO:0000313" key="4">
    <source>
        <dbReference type="Proteomes" id="UP001628179"/>
    </source>
</evidence>
<evidence type="ECO:0000259" key="2">
    <source>
        <dbReference type="Pfam" id="PF06985"/>
    </source>
</evidence>
<name>A0ABQ0G752_9PEZI</name>
<protein>
    <recommendedName>
        <fullName evidence="2">Heterokaryon incompatibility domain-containing protein</fullName>
    </recommendedName>
</protein>
<feature type="domain" description="Heterokaryon incompatibility" evidence="2">
    <location>
        <begin position="66"/>
        <end position="228"/>
    </location>
</feature>
<dbReference type="InterPro" id="IPR010730">
    <property type="entry name" value="HET"/>
</dbReference>
<proteinExistence type="predicted"/>
<dbReference type="Pfam" id="PF06985">
    <property type="entry name" value="HET"/>
    <property type="match status" value="1"/>
</dbReference>
<evidence type="ECO:0000256" key="1">
    <source>
        <dbReference type="SAM" id="MobiDB-lite"/>
    </source>
</evidence>
<dbReference type="EMBL" id="BAAFSV010000002">
    <property type="protein sequence ID" value="GAB1313594.1"/>
    <property type="molecule type" value="Genomic_DNA"/>
</dbReference>
<accession>A0ABQ0G752</accession>
<dbReference type="PANTHER" id="PTHR24148">
    <property type="entry name" value="ANKYRIN REPEAT DOMAIN-CONTAINING PROTEIN 39 HOMOLOG-RELATED"/>
    <property type="match status" value="1"/>
</dbReference>
<feature type="compositionally biased region" description="Basic and acidic residues" evidence="1">
    <location>
        <begin position="193"/>
        <end position="207"/>
    </location>
</feature>
<evidence type="ECO:0000313" key="3">
    <source>
        <dbReference type="EMBL" id="GAB1313594.1"/>
    </source>
</evidence>
<dbReference type="PANTHER" id="PTHR24148:SF78">
    <property type="entry name" value="HETEROKARYON INCOMPATIBILITY DOMAIN-CONTAINING PROTEIN"/>
    <property type="match status" value="1"/>
</dbReference>
<dbReference type="Pfam" id="PF23397">
    <property type="entry name" value="DUF7104"/>
    <property type="match status" value="4"/>
</dbReference>
<feature type="region of interest" description="Disordered" evidence="1">
    <location>
        <begin position="1234"/>
        <end position="1256"/>
    </location>
</feature>
<dbReference type="GeneID" id="98174548"/>